<feature type="transmembrane region" description="Helical" evidence="1">
    <location>
        <begin position="88"/>
        <end position="106"/>
    </location>
</feature>
<feature type="transmembrane region" description="Helical" evidence="1">
    <location>
        <begin position="33"/>
        <end position="53"/>
    </location>
</feature>
<evidence type="ECO:0000256" key="1">
    <source>
        <dbReference type="SAM" id="Phobius"/>
    </source>
</evidence>
<organism evidence="2 3">
    <name type="scientific">Paramecium primaurelia</name>
    <dbReference type="NCBI Taxonomy" id="5886"/>
    <lineage>
        <taxon>Eukaryota</taxon>
        <taxon>Sar</taxon>
        <taxon>Alveolata</taxon>
        <taxon>Ciliophora</taxon>
        <taxon>Intramacronucleata</taxon>
        <taxon>Oligohymenophorea</taxon>
        <taxon>Peniculida</taxon>
        <taxon>Parameciidae</taxon>
        <taxon>Paramecium</taxon>
    </lineage>
</organism>
<name>A0A8S1JRS8_PARPR</name>
<dbReference type="Proteomes" id="UP000688137">
    <property type="component" value="Unassembled WGS sequence"/>
</dbReference>
<evidence type="ECO:0000313" key="2">
    <source>
        <dbReference type="EMBL" id="CAD8044687.1"/>
    </source>
</evidence>
<reference evidence="2" key="1">
    <citation type="submission" date="2021-01" db="EMBL/GenBank/DDBJ databases">
        <authorList>
            <consortium name="Genoscope - CEA"/>
            <person name="William W."/>
        </authorList>
    </citation>
    <scope>NUCLEOTIDE SEQUENCE</scope>
</reference>
<protein>
    <recommendedName>
        <fullName evidence="4">Transmembrane protein</fullName>
    </recommendedName>
</protein>
<gene>
    <name evidence="2" type="ORF">PPRIM_AZ9-3.1.T0080253</name>
</gene>
<evidence type="ECO:0008006" key="4">
    <source>
        <dbReference type="Google" id="ProtNLM"/>
    </source>
</evidence>
<keyword evidence="3" id="KW-1185">Reference proteome</keyword>
<feature type="transmembrane region" description="Helical" evidence="1">
    <location>
        <begin position="59"/>
        <end position="79"/>
    </location>
</feature>
<keyword evidence="1" id="KW-1133">Transmembrane helix</keyword>
<keyword evidence="1" id="KW-0812">Transmembrane</keyword>
<accession>A0A8S1JRS8</accession>
<evidence type="ECO:0000313" key="3">
    <source>
        <dbReference type="Proteomes" id="UP000688137"/>
    </source>
</evidence>
<proteinExistence type="predicted"/>
<keyword evidence="1" id="KW-0472">Membrane</keyword>
<comment type="caution">
    <text evidence="2">The sequence shown here is derived from an EMBL/GenBank/DDBJ whole genome shotgun (WGS) entry which is preliminary data.</text>
</comment>
<dbReference type="AlphaFoldDB" id="A0A8S1JRS8"/>
<dbReference type="EMBL" id="CAJJDM010000004">
    <property type="protein sequence ID" value="CAD8044687.1"/>
    <property type="molecule type" value="Genomic_DNA"/>
</dbReference>
<feature type="transmembrane region" description="Helical" evidence="1">
    <location>
        <begin position="160"/>
        <end position="178"/>
    </location>
</feature>
<dbReference type="OMA" id="CINLSIM"/>
<sequence length="668" mass="79090">MNNLPFNKWTLSFIDKQYEDLYEVEMNKYRQSYFRIIEIIILLLCILFFIFNLMGGRQIIVMVTLAFSSLVIFLALIYGQKLASKVRYYYFLMYMTSLAVSLYVASQSSQKSPFLYGYSSATIAIIQFLFSHFKLRLLTLLIVPAVQLYILDVFTVQDFGYIILTFMTQFLILLYSHYNEFMFRLAFSYMTYNLKLKDITQEYIPHSFLALSLNVRTNSFQLEFQNQISQTNLNVEDTKTLIEMMRNIYVVPKGQIPTCVDLQNINIQRSGDLSMRRLANKKQTLEEFAFYKIKQNLQDEQQQPNEQNEQMEGVFYNQVKEKNIIVSIDIKTINYGKNYLLIIIKEEKQPQMLSKSEEQIRFLSKVIQYAANQLSASHQHLYNEIIGLKLGSLDTNKFWQIKCINLSIMNHFQNFYFFVNSTQIDSFLATYNKFNIKHFLINLQQHFSYISQKQKKKFVYQLNLDDFMIKVNSKFLSQIIINIYEQCLKQSDSNSTINLNVTNELNLNPLHNNIIQKNCLQELDFIVKVAEDSQESPTKIEFLKLIKFEFTFFSSTQVDLQPDNTLILNPQTYEDFHFNNNQEFQLNHPITNFLLKKIGPYNTIQYSQNIYYDQQCCQQALIVFPSMMDLIQQKTLYQNQISFYIYTDQTQLTQSFIKYAQQKSFLQP</sequence>